<sequence length="419" mass="45543">MTTTAVAPAKKNQTFAFRAEGFDGKPKSGTAVASTREAAIAKLAANPEYTSILSVRQTGTTVVGKKSRPKARAMVASSRQLAMYLEVGYDERAAITEILDDGEIGDVVLAHGLTQVLKDMSSEGVKMHVAMARHPYIFPDLMTKTLAAGDEGGFVADAANQVADDLENEDEQRAKVKKALTYPMVVLALSSAIFAFLMMWVVPKFGAMYKDLSHGKASLPFLTQVVMAVSAQMAWAVPLLAVVGVVGTIWYRRNSKEENVRAFVDPLKLKVPVFGKLFRDIALTKFCRIMASLAENNVHITDAMAITAGSVGNIVMEKAILKARDGKLKGQSIMEPLREEPLFPKMLLKFLALGENTGETAKSLRAVGKLYERDVDHTTNNMEAYVQPVFLIGIAGMVLIIALAIYLPYFSLGDVISPY</sequence>
<evidence type="ECO:0000256" key="4">
    <source>
        <dbReference type="ARBA" id="ARBA00022475"/>
    </source>
</evidence>
<organism evidence="11 12">
    <name type="scientific">Arthrobacter terrae</name>
    <dbReference type="NCBI Taxonomy" id="2935737"/>
    <lineage>
        <taxon>Bacteria</taxon>
        <taxon>Bacillati</taxon>
        <taxon>Actinomycetota</taxon>
        <taxon>Actinomycetes</taxon>
        <taxon>Micrococcales</taxon>
        <taxon>Micrococcaceae</taxon>
        <taxon>Arthrobacter</taxon>
    </lineage>
</organism>
<keyword evidence="3 8" id="KW-0813">Transport</keyword>
<feature type="domain" description="Type II secretion system protein GspF" evidence="10">
    <location>
        <begin position="78"/>
        <end position="203"/>
    </location>
</feature>
<evidence type="ECO:0000256" key="8">
    <source>
        <dbReference type="RuleBase" id="RU003923"/>
    </source>
</evidence>
<dbReference type="InterPro" id="IPR018076">
    <property type="entry name" value="T2SS_GspF_dom"/>
</dbReference>
<evidence type="ECO:0000256" key="1">
    <source>
        <dbReference type="ARBA" id="ARBA00004651"/>
    </source>
</evidence>
<evidence type="ECO:0000313" key="12">
    <source>
        <dbReference type="Proteomes" id="UP000655366"/>
    </source>
</evidence>
<evidence type="ECO:0000313" key="11">
    <source>
        <dbReference type="EMBL" id="MBG0738861.1"/>
    </source>
</evidence>
<comment type="caution">
    <text evidence="11">The sequence shown here is derived from an EMBL/GenBank/DDBJ whole genome shotgun (WGS) entry which is preliminary data.</text>
</comment>
<dbReference type="InterPro" id="IPR001992">
    <property type="entry name" value="T2SS_GspF/T4SS_PilC_CS"/>
</dbReference>
<dbReference type="PANTHER" id="PTHR30012">
    <property type="entry name" value="GENERAL SECRETION PATHWAY PROTEIN"/>
    <property type="match status" value="1"/>
</dbReference>
<keyword evidence="12" id="KW-1185">Reference proteome</keyword>
<dbReference type="Proteomes" id="UP000655366">
    <property type="component" value="Unassembled WGS sequence"/>
</dbReference>
<keyword evidence="4" id="KW-1003">Cell membrane</keyword>
<name>A0A931CMY9_9MICC</name>
<feature type="transmembrane region" description="Helical" evidence="9">
    <location>
        <begin position="180"/>
        <end position="201"/>
    </location>
</feature>
<accession>A0A931CMY9</accession>
<dbReference type="AlphaFoldDB" id="A0A931CMY9"/>
<dbReference type="Pfam" id="PF00482">
    <property type="entry name" value="T2SSF"/>
    <property type="match status" value="2"/>
</dbReference>
<keyword evidence="6 9" id="KW-1133">Transmembrane helix</keyword>
<gene>
    <name evidence="11" type="ORF">IV500_05425</name>
</gene>
<reference evidence="11 12" key="1">
    <citation type="submission" date="2020-11" db="EMBL/GenBank/DDBJ databases">
        <title>Arthrobacter antarcticus sp. nov., isolated from Antarctic Soil.</title>
        <authorList>
            <person name="Li J."/>
        </authorList>
    </citation>
    <scope>NUCLEOTIDE SEQUENCE [LARGE SCALE GENOMIC DNA]</scope>
    <source>
        <strain evidence="11 12">Z1-20</strain>
    </source>
</reference>
<keyword evidence="5 8" id="KW-0812">Transmembrane</keyword>
<evidence type="ECO:0000259" key="10">
    <source>
        <dbReference type="Pfam" id="PF00482"/>
    </source>
</evidence>
<evidence type="ECO:0000256" key="2">
    <source>
        <dbReference type="ARBA" id="ARBA00005745"/>
    </source>
</evidence>
<evidence type="ECO:0000256" key="9">
    <source>
        <dbReference type="SAM" id="Phobius"/>
    </source>
</evidence>
<dbReference type="Gene3D" id="1.20.81.30">
    <property type="entry name" value="Type II secretion system (T2SS), domain F"/>
    <property type="match status" value="2"/>
</dbReference>
<dbReference type="GO" id="GO:0009306">
    <property type="term" value="P:protein secretion"/>
    <property type="evidence" value="ECO:0007669"/>
    <property type="project" value="InterPro"/>
</dbReference>
<dbReference type="GO" id="GO:0005886">
    <property type="term" value="C:plasma membrane"/>
    <property type="evidence" value="ECO:0007669"/>
    <property type="project" value="UniProtKB-SubCell"/>
</dbReference>
<dbReference type="EMBL" id="JADNYM010000006">
    <property type="protein sequence ID" value="MBG0738861.1"/>
    <property type="molecule type" value="Genomic_DNA"/>
</dbReference>
<feature type="transmembrane region" description="Helical" evidence="9">
    <location>
        <begin position="221"/>
        <end position="251"/>
    </location>
</feature>
<feature type="transmembrane region" description="Helical" evidence="9">
    <location>
        <begin position="389"/>
        <end position="409"/>
    </location>
</feature>
<dbReference type="RefSeq" id="WP_196395818.1">
    <property type="nucleotide sequence ID" value="NZ_JADNYM010000006.1"/>
</dbReference>
<protein>
    <submittedName>
        <fullName evidence="11">Type II secretion system F family protein</fullName>
    </submittedName>
</protein>
<comment type="subcellular location">
    <subcellularLocation>
        <location evidence="1 8">Cell membrane</location>
        <topology evidence="1 8">Multi-pass membrane protein</topology>
    </subcellularLocation>
</comment>
<evidence type="ECO:0000256" key="3">
    <source>
        <dbReference type="ARBA" id="ARBA00022448"/>
    </source>
</evidence>
<comment type="similarity">
    <text evidence="2 8">Belongs to the GSP F family.</text>
</comment>
<evidence type="ECO:0000256" key="7">
    <source>
        <dbReference type="ARBA" id="ARBA00023136"/>
    </source>
</evidence>
<dbReference type="InterPro" id="IPR003004">
    <property type="entry name" value="GspF/PilC"/>
</dbReference>
<dbReference type="PROSITE" id="PS00874">
    <property type="entry name" value="T2SP_F"/>
    <property type="match status" value="1"/>
</dbReference>
<proteinExistence type="inferred from homology"/>
<evidence type="ECO:0000256" key="6">
    <source>
        <dbReference type="ARBA" id="ARBA00022989"/>
    </source>
</evidence>
<keyword evidence="7 9" id="KW-0472">Membrane</keyword>
<dbReference type="PRINTS" id="PR00812">
    <property type="entry name" value="BCTERIALGSPF"/>
</dbReference>
<evidence type="ECO:0000256" key="5">
    <source>
        <dbReference type="ARBA" id="ARBA00022692"/>
    </source>
</evidence>
<dbReference type="InterPro" id="IPR042094">
    <property type="entry name" value="T2SS_GspF_sf"/>
</dbReference>
<dbReference type="PANTHER" id="PTHR30012:SF0">
    <property type="entry name" value="TYPE II SECRETION SYSTEM PROTEIN F-RELATED"/>
    <property type="match status" value="1"/>
</dbReference>
<feature type="domain" description="Type II secretion system protein GspF" evidence="10">
    <location>
        <begin position="286"/>
        <end position="408"/>
    </location>
</feature>